<gene>
    <name evidence="1" type="ORF">Bhyg_12373</name>
</gene>
<comment type="caution">
    <text evidence="1">The sequence shown here is derived from an EMBL/GenBank/DDBJ whole genome shotgun (WGS) entry which is preliminary data.</text>
</comment>
<dbReference type="AlphaFoldDB" id="A0A9Q0MX35"/>
<proteinExistence type="predicted"/>
<evidence type="ECO:0000313" key="2">
    <source>
        <dbReference type="Proteomes" id="UP001151699"/>
    </source>
</evidence>
<organism evidence="1 2">
    <name type="scientific">Pseudolycoriella hygida</name>
    <dbReference type="NCBI Taxonomy" id="35572"/>
    <lineage>
        <taxon>Eukaryota</taxon>
        <taxon>Metazoa</taxon>
        <taxon>Ecdysozoa</taxon>
        <taxon>Arthropoda</taxon>
        <taxon>Hexapoda</taxon>
        <taxon>Insecta</taxon>
        <taxon>Pterygota</taxon>
        <taxon>Neoptera</taxon>
        <taxon>Endopterygota</taxon>
        <taxon>Diptera</taxon>
        <taxon>Nematocera</taxon>
        <taxon>Sciaroidea</taxon>
        <taxon>Sciaridae</taxon>
        <taxon>Pseudolycoriella</taxon>
    </lineage>
</organism>
<keyword evidence="2" id="KW-1185">Reference proteome</keyword>
<reference evidence="1" key="1">
    <citation type="submission" date="2022-07" db="EMBL/GenBank/DDBJ databases">
        <authorList>
            <person name="Trinca V."/>
            <person name="Uliana J.V.C."/>
            <person name="Torres T.T."/>
            <person name="Ward R.J."/>
            <person name="Monesi N."/>
        </authorList>
    </citation>
    <scope>NUCLEOTIDE SEQUENCE</scope>
    <source>
        <strain evidence="1">HSMRA1968</strain>
        <tissue evidence="1">Whole embryos</tissue>
    </source>
</reference>
<protein>
    <submittedName>
        <fullName evidence="1">Uncharacterized protein</fullName>
    </submittedName>
</protein>
<dbReference type="OrthoDB" id="10427976at2759"/>
<accession>A0A9Q0MX35</accession>
<evidence type="ECO:0000313" key="1">
    <source>
        <dbReference type="EMBL" id="KAJ6639626.1"/>
    </source>
</evidence>
<name>A0A9Q0MX35_9DIPT</name>
<dbReference type="Proteomes" id="UP001151699">
    <property type="component" value="Chromosome X"/>
</dbReference>
<sequence length="322" mass="36769">MLKNCFGPYPDEPLLYIFDKLLGLFHKFDFKLKCTVGEKQIGTTPTASADDKINEVINRTTTESDASGAATTCANDITVAHDMADVTVMKKVSVEIVETASHISKRNGVERLTEVSPDELPQKLKNILASKSILKTTSSMECNYPLSKVDIRKKSLHTDLVPKRALRFAKSSKKKYTQKKGFGDSVTASVRVVQEKFEKKIFLSDDKNSFESILRKEIKQQKIQASPNMNISRLERSGNQTFKEFTTRPQKDSRNRKLRDRKVTKTEWAVTRIYTFDDDSQTYEVMNKDKVHRNDAVKRIFAIAPNLTTIAYDPLKREDKMR</sequence>
<dbReference type="EMBL" id="WJQU01000003">
    <property type="protein sequence ID" value="KAJ6639626.1"/>
    <property type="molecule type" value="Genomic_DNA"/>
</dbReference>